<name>A0A5R9LGT5_9ENTR</name>
<dbReference type="PANTHER" id="PTHR30469">
    <property type="entry name" value="MULTIDRUG RESISTANCE PROTEIN MDTA"/>
    <property type="match status" value="1"/>
</dbReference>
<accession>A0A5R9LGT5</accession>
<organism evidence="5 6">
    <name type="scientific">Klebsiella indica</name>
    <dbReference type="NCBI Taxonomy" id="2582917"/>
    <lineage>
        <taxon>Bacteria</taxon>
        <taxon>Pseudomonadati</taxon>
        <taxon>Pseudomonadota</taxon>
        <taxon>Gammaproteobacteria</taxon>
        <taxon>Enterobacterales</taxon>
        <taxon>Enterobacteriaceae</taxon>
        <taxon>Klebsiella/Raoultella group</taxon>
        <taxon>Klebsiella</taxon>
    </lineage>
</organism>
<dbReference type="Pfam" id="PF25954">
    <property type="entry name" value="Beta-barrel_RND_2"/>
    <property type="match status" value="1"/>
</dbReference>
<comment type="similarity">
    <text evidence="1">Belongs to the membrane fusion protein (MFP) (TC 8.A.1) family.</text>
</comment>
<dbReference type="GO" id="GO:0015562">
    <property type="term" value="F:efflux transmembrane transporter activity"/>
    <property type="evidence" value="ECO:0007669"/>
    <property type="project" value="TreeGrafter"/>
</dbReference>
<dbReference type="NCBIfam" id="TIGR01730">
    <property type="entry name" value="RND_mfp"/>
    <property type="match status" value="1"/>
</dbReference>
<proteinExistence type="inferred from homology"/>
<dbReference type="InterPro" id="IPR058627">
    <property type="entry name" value="MdtA-like_C"/>
</dbReference>
<dbReference type="AlphaFoldDB" id="A0A5R9LGT5"/>
<feature type="domain" description="Multidrug resistance protein MdtA-like alpha-helical hairpin" evidence="2">
    <location>
        <begin position="122"/>
        <end position="192"/>
    </location>
</feature>
<keyword evidence="6" id="KW-1185">Reference proteome</keyword>
<dbReference type="SUPFAM" id="SSF111369">
    <property type="entry name" value="HlyD-like secretion proteins"/>
    <property type="match status" value="1"/>
</dbReference>
<gene>
    <name evidence="5" type="ORF">FE839_14745</name>
</gene>
<dbReference type="InterPro" id="IPR058792">
    <property type="entry name" value="Beta-barrel_RND_2"/>
</dbReference>
<dbReference type="InterPro" id="IPR058624">
    <property type="entry name" value="MdtA-like_HH"/>
</dbReference>
<dbReference type="PANTHER" id="PTHR30469:SF15">
    <property type="entry name" value="HLYD FAMILY OF SECRETION PROTEINS"/>
    <property type="match status" value="1"/>
</dbReference>
<dbReference type="GO" id="GO:1990281">
    <property type="term" value="C:efflux pump complex"/>
    <property type="evidence" value="ECO:0007669"/>
    <property type="project" value="TreeGrafter"/>
</dbReference>
<dbReference type="Pfam" id="PF25876">
    <property type="entry name" value="HH_MFP_RND"/>
    <property type="match status" value="1"/>
</dbReference>
<dbReference type="InterPro" id="IPR006143">
    <property type="entry name" value="RND_pump_MFP"/>
</dbReference>
<protein>
    <submittedName>
        <fullName evidence="5">Efflux RND transporter periplasmic adaptor subunit</fullName>
    </submittedName>
</protein>
<comment type="caution">
    <text evidence="5">The sequence shown here is derived from an EMBL/GenBank/DDBJ whole genome shotgun (WGS) entry which is preliminary data.</text>
</comment>
<evidence type="ECO:0000313" key="6">
    <source>
        <dbReference type="Proteomes" id="UP000307430"/>
    </source>
</evidence>
<dbReference type="RefSeq" id="WP_138361554.1">
    <property type="nucleotide sequence ID" value="NZ_VCHQ01000018.1"/>
</dbReference>
<dbReference type="Gene3D" id="2.40.30.170">
    <property type="match status" value="1"/>
</dbReference>
<dbReference type="Gene3D" id="1.10.287.470">
    <property type="entry name" value="Helix hairpin bin"/>
    <property type="match status" value="1"/>
</dbReference>
<sequence length="382" mass="40326">MTKNFPGLSDCLRQIFRLLSTPHLPASLCYGMLALPVILVLTACGDKPQKTPPAPRPVRTILAPPPSRSSIFTQTGEIRPHDEVTLGFRLDGRLLTRPVDVGDPVTAGETLGTLESGTFQNQLDSARADLDSARAAERLAALNLRRMSALMPSGAIARVQLDSARSDWQTAVSRRQSAEAALNTARENLNWTHLIAPSAGIVTGVSAEPGQVVSAGQTVVTLAASNGRDAIIDVADPQVFSHNSGTFSVALIADPAIRASGRLRDISPQADPQTRTWRVRITLDNPPPAMALGASVNVELPGSGPAMMLLPASALTRENGKPAVFVVDRTSQQLQLRPVTLGGYTATGILVTSGVHPGEAVVTAGVSKLRQGEKVIFGEGRE</sequence>
<evidence type="ECO:0000259" key="3">
    <source>
        <dbReference type="Pfam" id="PF25954"/>
    </source>
</evidence>
<reference evidence="5 6" key="1">
    <citation type="submission" date="2019-05" db="EMBL/GenBank/DDBJ databases">
        <title>Genome sequence of Klebsiella sp strain TOUT106.</title>
        <authorList>
            <person name="Rahi P."/>
            <person name="Chaudhari D."/>
        </authorList>
    </citation>
    <scope>NUCLEOTIDE SEQUENCE [LARGE SCALE GENOMIC DNA]</scope>
    <source>
        <strain evidence="5 6">TOUT106</strain>
    </source>
</reference>
<dbReference type="Proteomes" id="UP000307430">
    <property type="component" value="Unassembled WGS sequence"/>
</dbReference>
<evidence type="ECO:0000259" key="2">
    <source>
        <dbReference type="Pfam" id="PF25876"/>
    </source>
</evidence>
<evidence type="ECO:0000313" key="5">
    <source>
        <dbReference type="EMBL" id="TLV15654.1"/>
    </source>
</evidence>
<feature type="domain" description="CusB-like beta-barrel" evidence="3">
    <location>
        <begin position="246"/>
        <end position="301"/>
    </location>
</feature>
<evidence type="ECO:0000256" key="1">
    <source>
        <dbReference type="ARBA" id="ARBA00009477"/>
    </source>
</evidence>
<feature type="domain" description="Multidrug resistance protein MdtA-like C-terminal permuted SH3" evidence="4">
    <location>
        <begin position="309"/>
        <end position="367"/>
    </location>
</feature>
<dbReference type="Pfam" id="PF25967">
    <property type="entry name" value="RND-MFP_C"/>
    <property type="match status" value="1"/>
</dbReference>
<dbReference type="Gene3D" id="2.40.420.20">
    <property type="match status" value="1"/>
</dbReference>
<dbReference type="EMBL" id="VCHQ01000018">
    <property type="protein sequence ID" value="TLV15654.1"/>
    <property type="molecule type" value="Genomic_DNA"/>
</dbReference>
<evidence type="ECO:0000259" key="4">
    <source>
        <dbReference type="Pfam" id="PF25967"/>
    </source>
</evidence>
<dbReference type="Gene3D" id="2.40.50.100">
    <property type="match status" value="1"/>
</dbReference>